<gene>
    <name evidence="1" type="ORF">CPSG_05269</name>
</gene>
<keyword evidence="2" id="KW-1185">Reference proteome</keyword>
<accession>E9D501</accession>
<evidence type="ECO:0000313" key="1">
    <source>
        <dbReference type="EMBL" id="EFW18583.1"/>
    </source>
</evidence>
<organism evidence="2">
    <name type="scientific">Coccidioides posadasii (strain RMSCC 757 / Silveira)</name>
    <name type="common">Valley fever fungus</name>
    <dbReference type="NCBI Taxonomy" id="443226"/>
    <lineage>
        <taxon>Eukaryota</taxon>
        <taxon>Fungi</taxon>
        <taxon>Dikarya</taxon>
        <taxon>Ascomycota</taxon>
        <taxon>Pezizomycotina</taxon>
        <taxon>Eurotiomycetes</taxon>
        <taxon>Eurotiomycetidae</taxon>
        <taxon>Onygenales</taxon>
        <taxon>Onygenaceae</taxon>
        <taxon>Coccidioides</taxon>
    </lineage>
</organism>
<dbReference type="AlphaFoldDB" id="E9D501"/>
<reference evidence="2" key="2">
    <citation type="submission" date="2010-03" db="EMBL/GenBank/DDBJ databases">
        <title>The genome sequence of Coccidioides posadasii strain Silveira.</title>
        <authorList>
            <consortium name="The Broad Institute Genome Sequencing Center for Infectious Disease"/>
            <person name="Neafsey D."/>
            <person name="Orbach M."/>
            <person name="Henn M.R."/>
            <person name="Cole G.T."/>
            <person name="Galgiani J."/>
            <person name="Gardner M.J."/>
            <person name="Kirkland T.N."/>
            <person name="Taylor J.W."/>
            <person name="Young S.K."/>
            <person name="Zeng Q."/>
            <person name="Koehrsen M."/>
            <person name="Alvarado L."/>
            <person name="Berlin A."/>
            <person name="Borenstein D."/>
            <person name="Chapman S.B."/>
            <person name="Chen Z."/>
            <person name="Engels R."/>
            <person name="Freedman E."/>
            <person name="Gellesch M."/>
            <person name="Goldberg J."/>
            <person name="Griggs A."/>
            <person name="Gujja S."/>
            <person name="Heilman E."/>
            <person name="Heiman D."/>
            <person name="Howarth C."/>
            <person name="Jen D."/>
            <person name="Larson L."/>
            <person name="Mehta T."/>
            <person name="Neiman D."/>
            <person name="Park D."/>
            <person name="Pearson M."/>
            <person name="Richards J."/>
            <person name="Roberts A."/>
            <person name="Saif S."/>
            <person name="Shea T."/>
            <person name="Shenoy N."/>
            <person name="Sisk P."/>
            <person name="Stolte C."/>
            <person name="Sykes S."/>
            <person name="Walk T."/>
            <person name="White J."/>
            <person name="Yandava C."/>
            <person name="Haas B."/>
            <person name="Nusbaum C."/>
            <person name="Birren B."/>
        </authorList>
    </citation>
    <scope>NUCLEOTIDE SEQUENCE [LARGE SCALE GENOMIC DNA]</scope>
    <source>
        <strain evidence="2">RMSCC 757 / Silveira</strain>
    </source>
</reference>
<proteinExistence type="predicted"/>
<dbReference type="EMBL" id="GL636492">
    <property type="protein sequence ID" value="EFW18583.1"/>
    <property type="molecule type" value="Genomic_DNA"/>
</dbReference>
<sequence>MLQNIGTETAHLFSDPPIQDQAASRFPLPEQQAAPDLPLIEVARQCYNQSLDPVVLSKYKDMEKWEIEHLMKWDTRGINHYKTRHFAMPAVEAAGLLSWTPRHSDTGIKCHDVLEIPNYFLAKRVPERSTKIARELQGNDVHLLVS</sequence>
<dbReference type="VEuPathDB" id="FungiDB:CPSG_05269"/>
<dbReference type="HOGENOM" id="CLU_1777276_0_0_1"/>
<evidence type="ECO:0000313" key="2">
    <source>
        <dbReference type="Proteomes" id="UP000002497"/>
    </source>
</evidence>
<protein>
    <submittedName>
        <fullName evidence="1">Predicted protein</fullName>
    </submittedName>
</protein>
<dbReference type="Proteomes" id="UP000002497">
    <property type="component" value="Unassembled WGS sequence"/>
</dbReference>
<name>E9D501_COCPS</name>
<reference evidence="2" key="1">
    <citation type="journal article" date="2010" name="Genome Res.">
        <title>Population genomic sequencing of Coccidioides fungi reveals recent hybridization and transposon control.</title>
        <authorList>
            <person name="Neafsey D.E."/>
            <person name="Barker B.M."/>
            <person name="Sharpton T.J."/>
            <person name="Stajich J.E."/>
            <person name="Park D.J."/>
            <person name="Whiston E."/>
            <person name="Hung C.-Y."/>
            <person name="McMahan C."/>
            <person name="White J."/>
            <person name="Sykes S."/>
            <person name="Heiman D."/>
            <person name="Young S."/>
            <person name="Zeng Q."/>
            <person name="Abouelleil A."/>
            <person name="Aftuck L."/>
            <person name="Bessette D."/>
            <person name="Brown A."/>
            <person name="FitzGerald M."/>
            <person name="Lui A."/>
            <person name="Macdonald J.P."/>
            <person name="Priest M."/>
            <person name="Orbach M.J."/>
            <person name="Galgiani J.N."/>
            <person name="Kirkland T.N."/>
            <person name="Cole G.T."/>
            <person name="Birren B.W."/>
            <person name="Henn M.R."/>
            <person name="Taylor J.W."/>
            <person name="Rounsley S.D."/>
        </authorList>
    </citation>
    <scope>NUCLEOTIDE SEQUENCE [LARGE SCALE GENOMIC DNA]</scope>
    <source>
        <strain evidence="2">RMSCC 757 / Silveira</strain>
    </source>
</reference>